<comment type="similarity">
    <text evidence="2 15">Belongs to the alkaline phosphatase family.</text>
</comment>
<dbReference type="GO" id="GO:0005886">
    <property type="term" value="C:plasma membrane"/>
    <property type="evidence" value="ECO:0007669"/>
    <property type="project" value="UniProtKB-SubCell"/>
</dbReference>
<dbReference type="SUPFAM" id="SSF53649">
    <property type="entry name" value="Alkaline phosphatase-like"/>
    <property type="match status" value="1"/>
</dbReference>
<keyword evidence="6 14" id="KW-0479">Metal-binding</keyword>
<evidence type="ECO:0000256" key="5">
    <source>
        <dbReference type="ARBA" id="ARBA00022622"/>
    </source>
</evidence>
<feature type="binding site" evidence="14">
    <location>
        <position position="200"/>
    </location>
    <ligand>
        <name>Mg(2+)</name>
        <dbReference type="ChEBI" id="CHEBI:18420"/>
    </ligand>
</feature>
<dbReference type="PANTHER" id="PTHR11596">
    <property type="entry name" value="ALKALINE PHOSPHATASE"/>
    <property type="match status" value="1"/>
</dbReference>
<name>A0A811U4Y7_CERCA</name>
<evidence type="ECO:0000256" key="4">
    <source>
        <dbReference type="ARBA" id="ARBA00022475"/>
    </source>
</evidence>
<evidence type="ECO:0000256" key="8">
    <source>
        <dbReference type="ARBA" id="ARBA00022833"/>
    </source>
</evidence>
<feature type="binding site" evidence="14">
    <location>
        <position position="400"/>
    </location>
    <ligand>
        <name>Zn(2+)</name>
        <dbReference type="ChEBI" id="CHEBI:29105"/>
        <label>2</label>
    </ligand>
</feature>
<keyword evidence="7 16" id="KW-0378">Hydrolase</keyword>
<evidence type="ECO:0000256" key="6">
    <source>
        <dbReference type="ARBA" id="ARBA00022723"/>
    </source>
</evidence>
<evidence type="ECO:0000313" key="18">
    <source>
        <dbReference type="EMBL" id="CAD6992483.1"/>
    </source>
</evidence>
<dbReference type="PRINTS" id="PR00113">
    <property type="entry name" value="ALKPHPHTASE"/>
</dbReference>
<dbReference type="Proteomes" id="UP000606786">
    <property type="component" value="Unassembled WGS sequence"/>
</dbReference>
<keyword evidence="9 14" id="KW-0460">Magnesium</keyword>
<dbReference type="AlphaFoldDB" id="A0A811U4Y7"/>
<feature type="binding site" evidence="14">
    <location>
        <position position="353"/>
    </location>
    <ligand>
        <name>Zn(2+)</name>
        <dbReference type="ChEBI" id="CHEBI:29105"/>
        <label>1</label>
    </ligand>
</feature>
<comment type="subcellular location">
    <subcellularLocation>
        <location evidence="1">Cell membrane</location>
        <topology evidence="1">Lipid-anchor</topology>
        <topology evidence="1">GPI-anchor</topology>
    </subcellularLocation>
</comment>
<keyword evidence="5" id="KW-0336">GPI-anchor</keyword>
<comment type="cofactor">
    <cofactor evidence="14">
        <name>Zn(2+)</name>
        <dbReference type="ChEBI" id="CHEBI:29105"/>
    </cofactor>
    <text evidence="14">Binds 2 Zn(2+) ions.</text>
</comment>
<dbReference type="GO" id="GO:0004035">
    <property type="term" value="F:alkaline phosphatase activity"/>
    <property type="evidence" value="ECO:0007669"/>
    <property type="project" value="UniProtKB-EC"/>
</dbReference>
<dbReference type="SMART" id="SM00098">
    <property type="entry name" value="alkPPc"/>
    <property type="match status" value="1"/>
</dbReference>
<feature type="binding site" evidence="14">
    <location>
        <position position="93"/>
    </location>
    <ligand>
        <name>Mg(2+)</name>
        <dbReference type="ChEBI" id="CHEBI:18420"/>
    </ligand>
</feature>
<gene>
    <name evidence="18" type="ORF">CCAP1982_LOCUS1335</name>
</gene>
<keyword evidence="12" id="KW-0449">Lipoprotein</keyword>
<feature type="binding site" evidence="14">
    <location>
        <position position="358"/>
    </location>
    <ligand>
        <name>Zn(2+)</name>
        <dbReference type="ChEBI" id="CHEBI:29105"/>
        <label>2</label>
    </ligand>
</feature>
<evidence type="ECO:0000256" key="11">
    <source>
        <dbReference type="ARBA" id="ARBA00023180"/>
    </source>
</evidence>
<dbReference type="PANTHER" id="PTHR11596:SF85">
    <property type="entry name" value="ALKALINE PHOSPHATASE-RELATED"/>
    <property type="match status" value="1"/>
</dbReference>
<evidence type="ECO:0000256" key="12">
    <source>
        <dbReference type="ARBA" id="ARBA00023288"/>
    </source>
</evidence>
<dbReference type="CDD" id="cd16012">
    <property type="entry name" value="ALP"/>
    <property type="match status" value="1"/>
</dbReference>
<dbReference type="InterPro" id="IPR001952">
    <property type="entry name" value="Alkaline_phosphatase"/>
</dbReference>
<evidence type="ECO:0000256" key="1">
    <source>
        <dbReference type="ARBA" id="ARBA00004609"/>
    </source>
</evidence>
<feature type="binding site" evidence="14">
    <location>
        <position position="478"/>
    </location>
    <ligand>
        <name>Zn(2+)</name>
        <dbReference type="ChEBI" id="CHEBI:29105"/>
        <label>2</label>
    </ligand>
</feature>
<feature type="binding site" evidence="14">
    <location>
        <position position="202"/>
    </location>
    <ligand>
        <name>Mg(2+)</name>
        <dbReference type="ChEBI" id="CHEBI:18420"/>
    </ligand>
</feature>
<evidence type="ECO:0000313" key="19">
    <source>
        <dbReference type="Proteomes" id="UP000606786"/>
    </source>
</evidence>
<sequence length="523" mass="57475">MSRHIVVLIAVVCLLLSSGRALSGCNLDDEDCRESRMHPDLPSVNGRMEYQSKIADEEASDYWLEQGKQFVREKLHTPANTKIAKNVIMFLGDGMGITTHSAARTLLGGEEQSLAFEKFPHTGLSRTYNVNKIVPDSASTATAYLCGIKANSGTIGVSGYVDRSDCLQTRNVSNYVSSIAKWALDAGKSAGVVTTTRITHASPAGVYAHVAERNWENDSEVKSDCGADSNVEDIAYQLIHGEVGSKLSVILGGGRREFVDTTLNANGKRSDGRNLIEEFINQSSRNAYVENLEELNNLNITNVDRLLGLFQDNHMLYHLETDEQSNQPTLAEMTRKSIEFLSRNEQGYFIFIEGGRIDHGHHDTYARLALDETLEFAKAIQLARELTEEADTLIVVTADHSHSFTYSGYANRGNDIFGPAPGKPSDGKPYMTLGYANGPSYDKFYDVEQHQRQDPTTIITGKPRDEFPVTIPLASETHGGDDVAVFASGPWAHLFTGVYDQNTIPHMMAYASCLADGQIACSK</sequence>
<dbReference type="InterPro" id="IPR018299">
    <property type="entry name" value="Alkaline_phosphatase_AS"/>
</dbReference>
<feature type="chain" id="PRO_5033053551" description="Alkaline phosphatase" evidence="17">
    <location>
        <begin position="22"/>
        <end position="523"/>
    </location>
</feature>
<feature type="binding site" evidence="14">
    <location>
        <position position="93"/>
    </location>
    <ligand>
        <name>Zn(2+)</name>
        <dbReference type="ChEBI" id="CHEBI:29105"/>
        <label>2</label>
    </ligand>
</feature>
<dbReference type="Pfam" id="PF00245">
    <property type="entry name" value="Alk_phosphatase"/>
    <property type="match status" value="1"/>
</dbReference>
<dbReference type="InterPro" id="IPR017850">
    <property type="entry name" value="Alkaline_phosphatase_core_sf"/>
</dbReference>
<proteinExistence type="inferred from homology"/>
<comment type="cofactor">
    <cofactor evidence="14">
        <name>Mg(2+)</name>
        <dbReference type="ChEBI" id="CHEBI:18420"/>
    </cofactor>
    <text evidence="14">Binds 1 Mg(2+) ion.</text>
</comment>
<evidence type="ECO:0000256" key="7">
    <source>
        <dbReference type="ARBA" id="ARBA00022801"/>
    </source>
</evidence>
<comment type="catalytic activity">
    <reaction evidence="16">
        <text>a phosphate monoester + H2O = an alcohol + phosphate</text>
        <dbReference type="Rhea" id="RHEA:15017"/>
        <dbReference type="ChEBI" id="CHEBI:15377"/>
        <dbReference type="ChEBI" id="CHEBI:30879"/>
        <dbReference type="ChEBI" id="CHEBI:43474"/>
        <dbReference type="ChEBI" id="CHEBI:67140"/>
        <dbReference type="EC" id="3.1.3.1"/>
    </reaction>
</comment>
<dbReference type="Gene3D" id="3.40.720.10">
    <property type="entry name" value="Alkaline Phosphatase, subunit A"/>
    <property type="match status" value="1"/>
</dbReference>
<evidence type="ECO:0000256" key="17">
    <source>
        <dbReference type="SAM" id="SignalP"/>
    </source>
</evidence>
<dbReference type="GO" id="GO:0098552">
    <property type="term" value="C:side of membrane"/>
    <property type="evidence" value="ECO:0007669"/>
    <property type="project" value="UniProtKB-KW"/>
</dbReference>
<feature type="signal peptide" evidence="17">
    <location>
        <begin position="1"/>
        <end position="21"/>
    </location>
</feature>
<keyword evidence="17" id="KW-0732">Signal</keyword>
<organism evidence="18 19">
    <name type="scientific">Ceratitis capitata</name>
    <name type="common">Mediterranean fruit fly</name>
    <name type="synonym">Tephritis capitata</name>
    <dbReference type="NCBI Taxonomy" id="7213"/>
    <lineage>
        <taxon>Eukaryota</taxon>
        <taxon>Metazoa</taxon>
        <taxon>Ecdysozoa</taxon>
        <taxon>Arthropoda</taxon>
        <taxon>Hexapoda</taxon>
        <taxon>Insecta</taxon>
        <taxon>Pterygota</taxon>
        <taxon>Neoptera</taxon>
        <taxon>Endopterygota</taxon>
        <taxon>Diptera</taxon>
        <taxon>Brachycera</taxon>
        <taxon>Muscomorpha</taxon>
        <taxon>Tephritoidea</taxon>
        <taxon>Tephritidae</taxon>
        <taxon>Ceratitis</taxon>
        <taxon>Ceratitis</taxon>
    </lineage>
</organism>
<feature type="active site" description="Phosphoserine intermediate" evidence="13">
    <location>
        <position position="137"/>
    </location>
</feature>
<evidence type="ECO:0000256" key="13">
    <source>
        <dbReference type="PIRSR" id="PIRSR601952-1"/>
    </source>
</evidence>
<reference evidence="18" key="1">
    <citation type="submission" date="2020-11" db="EMBL/GenBank/DDBJ databases">
        <authorList>
            <person name="Whitehead M."/>
        </authorList>
    </citation>
    <scope>NUCLEOTIDE SEQUENCE</scope>
    <source>
        <strain evidence="18">EGII</strain>
    </source>
</reference>
<evidence type="ECO:0000256" key="10">
    <source>
        <dbReference type="ARBA" id="ARBA00023136"/>
    </source>
</evidence>
<dbReference type="GO" id="GO:0046872">
    <property type="term" value="F:metal ion binding"/>
    <property type="evidence" value="ECO:0007669"/>
    <property type="project" value="UniProtKB-KW"/>
</dbReference>
<accession>A0A811U4Y7</accession>
<keyword evidence="11" id="KW-0325">Glycoprotein</keyword>
<feature type="binding site" evidence="14">
    <location>
        <position position="399"/>
    </location>
    <ligand>
        <name>Zn(2+)</name>
        <dbReference type="ChEBI" id="CHEBI:29105"/>
        <label>2</label>
    </ligand>
</feature>
<keyword evidence="19" id="KW-1185">Reference proteome</keyword>
<dbReference type="EMBL" id="CAJHJT010000001">
    <property type="protein sequence ID" value="CAD6992483.1"/>
    <property type="molecule type" value="Genomic_DNA"/>
</dbReference>
<keyword evidence="10" id="KW-0472">Membrane</keyword>
<keyword evidence="8 14" id="KW-0862">Zinc</keyword>
<protein>
    <recommendedName>
        <fullName evidence="3 16">Alkaline phosphatase</fullName>
        <ecNumber evidence="3 16">3.1.3.1</ecNumber>
    </recommendedName>
</protein>
<evidence type="ECO:0000256" key="3">
    <source>
        <dbReference type="ARBA" id="ARBA00012647"/>
    </source>
</evidence>
<dbReference type="FunFam" id="3.40.720.10:FF:000008">
    <property type="entry name" value="Alkaline phosphatase"/>
    <property type="match status" value="1"/>
</dbReference>
<dbReference type="OrthoDB" id="5818554at2759"/>
<evidence type="ECO:0000256" key="15">
    <source>
        <dbReference type="RuleBase" id="RU003946"/>
    </source>
</evidence>
<feature type="binding site" evidence="14">
    <location>
        <position position="362"/>
    </location>
    <ligand>
        <name>Zn(2+)</name>
        <dbReference type="ChEBI" id="CHEBI:29105"/>
        <label>2</label>
    </ligand>
</feature>
<evidence type="ECO:0000256" key="9">
    <source>
        <dbReference type="ARBA" id="ARBA00022842"/>
    </source>
</evidence>
<evidence type="ECO:0000256" key="16">
    <source>
        <dbReference type="RuleBase" id="RU003947"/>
    </source>
</evidence>
<comment type="caution">
    <text evidence="18">The sequence shown here is derived from an EMBL/GenBank/DDBJ whole genome shotgun (WGS) entry which is preliminary data.</text>
</comment>
<evidence type="ECO:0000256" key="2">
    <source>
        <dbReference type="ARBA" id="ARBA00005984"/>
    </source>
</evidence>
<dbReference type="EC" id="3.1.3.1" evidence="3 16"/>
<evidence type="ECO:0000256" key="14">
    <source>
        <dbReference type="PIRSR" id="PIRSR601952-2"/>
    </source>
</evidence>
<dbReference type="PROSITE" id="PS00123">
    <property type="entry name" value="ALKALINE_PHOSPHATASE"/>
    <property type="match status" value="1"/>
</dbReference>
<keyword evidence="4" id="KW-1003">Cell membrane</keyword>